<evidence type="ECO:0000313" key="11">
    <source>
        <dbReference type="Proteomes" id="UP000184485"/>
    </source>
</evidence>
<name>A0A1M5JFG3_9HYPH</name>
<keyword evidence="3 8" id="KW-0813">Transport</keyword>
<evidence type="ECO:0000256" key="1">
    <source>
        <dbReference type="ARBA" id="ARBA00004651"/>
    </source>
</evidence>
<dbReference type="AlphaFoldDB" id="A0A1M5JFG3"/>
<dbReference type="PANTHER" id="PTHR34295">
    <property type="entry name" value="BIOTIN TRANSPORTER BIOY"/>
    <property type="match status" value="1"/>
</dbReference>
<evidence type="ECO:0000256" key="9">
    <source>
        <dbReference type="SAM" id="Phobius"/>
    </source>
</evidence>
<evidence type="ECO:0000256" key="7">
    <source>
        <dbReference type="ARBA" id="ARBA00023136"/>
    </source>
</evidence>
<feature type="transmembrane region" description="Helical" evidence="9">
    <location>
        <begin position="116"/>
        <end position="141"/>
    </location>
</feature>
<evidence type="ECO:0000313" key="10">
    <source>
        <dbReference type="EMBL" id="SHG39268.1"/>
    </source>
</evidence>
<keyword evidence="5 9" id="KW-0812">Transmembrane</keyword>
<gene>
    <name evidence="10" type="ORF">SAMN02745157_4197</name>
</gene>
<comment type="subcellular location">
    <subcellularLocation>
        <location evidence="1 8">Cell membrane</location>
        <topology evidence="1 8">Multi-pass membrane protein</topology>
    </subcellularLocation>
</comment>
<keyword evidence="11" id="KW-1185">Reference proteome</keyword>
<feature type="transmembrane region" description="Helical" evidence="9">
    <location>
        <begin position="12"/>
        <end position="30"/>
    </location>
</feature>
<dbReference type="RefSeq" id="WP_073056995.1">
    <property type="nucleotide sequence ID" value="NZ_FQUP01000004.1"/>
</dbReference>
<feature type="transmembrane region" description="Helical" evidence="9">
    <location>
        <begin position="36"/>
        <end position="54"/>
    </location>
</feature>
<feature type="transmembrane region" description="Helical" evidence="9">
    <location>
        <begin position="153"/>
        <end position="172"/>
    </location>
</feature>
<accession>A0A1M5JFG3</accession>
<dbReference type="EMBL" id="FQUP01000004">
    <property type="protein sequence ID" value="SHG39268.1"/>
    <property type="molecule type" value="Genomic_DNA"/>
</dbReference>
<reference evidence="10 11" key="1">
    <citation type="submission" date="2016-11" db="EMBL/GenBank/DDBJ databases">
        <authorList>
            <person name="Jaros S."/>
            <person name="Januszkiewicz K."/>
            <person name="Wedrychowicz H."/>
        </authorList>
    </citation>
    <scope>NUCLEOTIDE SEQUENCE [LARGE SCALE GENOMIC DNA]</scope>
    <source>
        <strain evidence="10 11">DSM 19436</strain>
    </source>
</reference>
<dbReference type="PANTHER" id="PTHR34295:SF4">
    <property type="entry name" value="BIOTIN TRANSPORTER BIOY-RELATED"/>
    <property type="match status" value="1"/>
</dbReference>
<organism evidence="10 11">
    <name type="scientific">Kaistia soli DSM 19436</name>
    <dbReference type="NCBI Taxonomy" id="1122133"/>
    <lineage>
        <taxon>Bacteria</taxon>
        <taxon>Pseudomonadati</taxon>
        <taxon>Pseudomonadota</taxon>
        <taxon>Alphaproteobacteria</taxon>
        <taxon>Hyphomicrobiales</taxon>
        <taxon>Kaistiaceae</taxon>
        <taxon>Kaistia</taxon>
    </lineage>
</organism>
<keyword evidence="7 8" id="KW-0472">Membrane</keyword>
<dbReference type="STRING" id="1122133.SAMN02745157_4197"/>
<dbReference type="GO" id="GO:0015225">
    <property type="term" value="F:biotin transmembrane transporter activity"/>
    <property type="evidence" value="ECO:0007669"/>
    <property type="project" value="UniProtKB-UniRule"/>
</dbReference>
<comment type="similarity">
    <text evidence="2 8">Belongs to the BioY family.</text>
</comment>
<keyword evidence="6 9" id="KW-1133">Transmembrane helix</keyword>
<dbReference type="InterPro" id="IPR003784">
    <property type="entry name" value="BioY"/>
</dbReference>
<dbReference type="PIRSF" id="PIRSF016661">
    <property type="entry name" value="BioY"/>
    <property type="match status" value="1"/>
</dbReference>
<dbReference type="Gene3D" id="1.10.1760.20">
    <property type="match status" value="1"/>
</dbReference>
<dbReference type="GO" id="GO:0005886">
    <property type="term" value="C:plasma membrane"/>
    <property type="evidence" value="ECO:0007669"/>
    <property type="project" value="UniProtKB-SubCell"/>
</dbReference>
<evidence type="ECO:0000256" key="2">
    <source>
        <dbReference type="ARBA" id="ARBA00010692"/>
    </source>
</evidence>
<evidence type="ECO:0000256" key="6">
    <source>
        <dbReference type="ARBA" id="ARBA00022989"/>
    </source>
</evidence>
<proteinExistence type="inferred from homology"/>
<dbReference type="Pfam" id="PF02632">
    <property type="entry name" value="BioY"/>
    <property type="match status" value="1"/>
</dbReference>
<dbReference type="Proteomes" id="UP000184485">
    <property type="component" value="Unassembled WGS sequence"/>
</dbReference>
<evidence type="ECO:0000256" key="5">
    <source>
        <dbReference type="ARBA" id="ARBA00022692"/>
    </source>
</evidence>
<evidence type="ECO:0000256" key="4">
    <source>
        <dbReference type="ARBA" id="ARBA00022475"/>
    </source>
</evidence>
<dbReference type="OrthoDB" id="9803495at2"/>
<sequence length="186" mass="19567">MTRDVSTRDIVYIALFAALMAAVNLVPPIFVGFLPVPITAQTLGVMLAGCLIGAKRGGLAILLFVLLVALGLPLLAGGNGGLGVFFGPSAGFIISWPIAAYVTGWLTEMNWKRMNAVWFFIFSVIGGIGIVYLVGIPWLAVAAKLSLFDAAKGSLVFVPGDLVKAVAAALIAETVRRSYPLMQSAR</sequence>
<evidence type="ECO:0000256" key="3">
    <source>
        <dbReference type="ARBA" id="ARBA00022448"/>
    </source>
</evidence>
<feature type="transmembrane region" description="Helical" evidence="9">
    <location>
        <begin position="82"/>
        <end position="104"/>
    </location>
</feature>
<evidence type="ECO:0000256" key="8">
    <source>
        <dbReference type="PIRNR" id="PIRNR016661"/>
    </source>
</evidence>
<keyword evidence="4 8" id="KW-1003">Cell membrane</keyword>
<feature type="transmembrane region" description="Helical" evidence="9">
    <location>
        <begin position="59"/>
        <end position="76"/>
    </location>
</feature>
<protein>
    <recommendedName>
        <fullName evidence="8">Biotin transporter</fullName>
    </recommendedName>
</protein>